<evidence type="ECO:0000313" key="1">
    <source>
        <dbReference type="EMBL" id="CCA14656.1"/>
    </source>
</evidence>
<reference evidence="1" key="2">
    <citation type="submission" date="2011-02" db="EMBL/GenBank/DDBJ databases">
        <authorList>
            <person name="MacLean D."/>
        </authorList>
    </citation>
    <scope>NUCLEOTIDE SEQUENCE</scope>
</reference>
<organism evidence="1">
    <name type="scientific">Albugo laibachii Nc14</name>
    <dbReference type="NCBI Taxonomy" id="890382"/>
    <lineage>
        <taxon>Eukaryota</taxon>
        <taxon>Sar</taxon>
        <taxon>Stramenopiles</taxon>
        <taxon>Oomycota</taxon>
        <taxon>Peronosporomycetes</taxon>
        <taxon>Albuginales</taxon>
        <taxon>Albuginaceae</taxon>
        <taxon>Albugo</taxon>
    </lineage>
</organism>
<dbReference type="InterPro" id="IPR032048">
    <property type="entry name" value="TGase_elicitor"/>
</dbReference>
<name>F0W0T2_9STRA</name>
<dbReference type="EMBL" id="FR824050">
    <property type="protein sequence ID" value="CCA14656.1"/>
    <property type="molecule type" value="Genomic_DNA"/>
</dbReference>
<proteinExistence type="predicted"/>
<dbReference type="Gene3D" id="3.30.40.240">
    <property type="entry name" value="Transglutaminase elicitor, body domain"/>
    <property type="match status" value="1"/>
</dbReference>
<dbReference type="HOGENOM" id="CLU_013767_2_0_1"/>
<reference evidence="1" key="1">
    <citation type="journal article" date="2011" name="PLoS Biol.">
        <title>Gene gain and loss during evolution of obligate parasitism in the white rust pathogen of Arabidopsis thaliana.</title>
        <authorList>
            <person name="Kemen E."/>
            <person name="Gardiner A."/>
            <person name="Schultz-Larsen T."/>
            <person name="Kemen A.C."/>
            <person name="Balmuth A.L."/>
            <person name="Robert-Seilaniantz A."/>
            <person name="Bailey K."/>
            <person name="Holub E."/>
            <person name="Studholme D.J."/>
            <person name="Maclean D."/>
            <person name="Jones J.D."/>
        </authorList>
    </citation>
    <scope>NUCLEOTIDE SEQUENCE</scope>
</reference>
<protein>
    <submittedName>
        <fullName evidence="1">Elicitorlike mating protein M81 putative</fullName>
    </submittedName>
</protein>
<dbReference type="Pfam" id="PF16683">
    <property type="entry name" value="TGase_elicitor"/>
    <property type="match status" value="1"/>
</dbReference>
<dbReference type="AlphaFoldDB" id="F0W0T2"/>
<dbReference type="GO" id="GO:0016755">
    <property type="term" value="F:aminoacyltransferase activity"/>
    <property type="evidence" value="ECO:0007669"/>
    <property type="project" value="InterPro"/>
</dbReference>
<accession>F0W0T2</accession>
<gene>
    <name evidence="1" type="primary">AlNc14C5G717</name>
    <name evidence="1" type="ORF">ALNC14_007990</name>
</gene>
<sequence>MAFTLPRALICAIAGTFFGFNGPMTIIQASPMSQEPRYESISLINSKSPQYGAELRCDSSELKLVLFDIKLNLMGTLDNLKLNVTGNLNNGKKGLGSLSLGKLVRRLVADSDDSVARFEKHVGSVFTRSFPDLMKYKSAQVNDTPWSGDYYPAALDSINNPTRAGDKSPSQKYAEGFNLSAEVVVAQVSAAKGAQHYINKNFSRCRVDADCDQSEKRKCTYQYGTNSTGAEGVCIQKWAGICHAWSIAAIFEAQPKCPVVVGNVEFSALDVQALLIYMYDEANAETVIAGARFDPGMDDTKDSHNRPNSPVMRDINAGSFLVILVNMIGVLERSFVGDVTQGIAVWNHPIVSYEITVVQPVDEPLLQKFYGVSKYPYNDDATSLMYLEVVVTWVVENMQGQEYDASGKHVQVTNKHTQKMIIELDTQQNVIGGEHLDDHFDYIWLDKTHLNEDTVGAGGFEYKFIKKLLVASQTCTKFE</sequence>